<evidence type="ECO:0000313" key="3">
    <source>
        <dbReference type="Proteomes" id="UP000317344"/>
    </source>
</evidence>
<dbReference type="InterPro" id="IPR050270">
    <property type="entry name" value="DegV_domain_contain"/>
</dbReference>
<dbReference type="AlphaFoldDB" id="A0A516X3U2"/>
<gene>
    <name evidence="2" type="ORF">FO059_10820</name>
</gene>
<dbReference type="InterPro" id="IPR019986">
    <property type="entry name" value="YloV-like"/>
</dbReference>
<dbReference type="PROSITE" id="PS51480">
    <property type="entry name" value="DHAL"/>
    <property type="match status" value="1"/>
</dbReference>
<reference evidence="2 3" key="2">
    <citation type="submission" date="2019-07" db="EMBL/GenBank/DDBJ databases">
        <authorList>
            <person name="Huang Y."/>
        </authorList>
    </citation>
    <scope>NUCLEOTIDE SEQUENCE [LARGE SCALE GENOMIC DNA]</scope>
    <source>
        <strain evidence="2 3">HY188</strain>
    </source>
</reference>
<dbReference type="SMART" id="SM01121">
    <property type="entry name" value="Dak1_2"/>
    <property type="match status" value="1"/>
</dbReference>
<dbReference type="PANTHER" id="PTHR33434">
    <property type="entry name" value="DEGV DOMAIN-CONTAINING PROTEIN DR_1986-RELATED"/>
    <property type="match status" value="1"/>
</dbReference>
<dbReference type="InterPro" id="IPR048394">
    <property type="entry name" value="FakA-like_M"/>
</dbReference>
<dbReference type="EMBL" id="CP041765">
    <property type="protein sequence ID" value="QDQ97724.1"/>
    <property type="molecule type" value="Genomic_DNA"/>
</dbReference>
<dbReference type="PANTHER" id="PTHR33434:SF4">
    <property type="entry name" value="PHOSPHATASE PROTEIN"/>
    <property type="match status" value="1"/>
</dbReference>
<dbReference type="InterPro" id="IPR033470">
    <property type="entry name" value="FakA-like_C"/>
</dbReference>
<evidence type="ECO:0000259" key="1">
    <source>
        <dbReference type="PROSITE" id="PS51480"/>
    </source>
</evidence>
<dbReference type="GO" id="GO:0006071">
    <property type="term" value="P:glycerol metabolic process"/>
    <property type="evidence" value="ECO:0007669"/>
    <property type="project" value="InterPro"/>
</dbReference>
<keyword evidence="3" id="KW-1185">Reference proteome</keyword>
<dbReference type="Pfam" id="PF13684">
    <property type="entry name" value="FakA-like_C"/>
    <property type="match status" value="1"/>
</dbReference>
<reference evidence="2 3" key="1">
    <citation type="submission" date="2019-07" db="EMBL/GenBank/DDBJ databases">
        <title>Tomitella cavernea sp. nov., an actinomycete isolated from soil.</title>
        <authorList>
            <person name="Cheng J."/>
        </authorList>
    </citation>
    <scope>NUCLEOTIDE SEQUENCE [LARGE SCALE GENOMIC DNA]</scope>
    <source>
        <strain evidence="2 3">HY188</strain>
    </source>
</reference>
<dbReference type="RefSeq" id="WP_143908701.1">
    <property type="nucleotide sequence ID" value="NZ_CP041765.1"/>
</dbReference>
<dbReference type="SUPFAM" id="SSF101473">
    <property type="entry name" value="DhaL-like"/>
    <property type="match status" value="1"/>
</dbReference>
<dbReference type="InterPro" id="IPR004007">
    <property type="entry name" value="DhaL_dom"/>
</dbReference>
<proteinExistence type="predicted"/>
<dbReference type="Proteomes" id="UP000317344">
    <property type="component" value="Chromosome"/>
</dbReference>
<evidence type="ECO:0000313" key="2">
    <source>
        <dbReference type="EMBL" id="QDQ97724.1"/>
    </source>
</evidence>
<dbReference type="InterPro" id="IPR036117">
    <property type="entry name" value="DhaL_dom_sf"/>
</dbReference>
<dbReference type="Pfam" id="PF21645">
    <property type="entry name" value="FakA-like_M"/>
    <property type="match status" value="1"/>
</dbReference>
<dbReference type="SMART" id="SM01120">
    <property type="entry name" value="Dak2"/>
    <property type="match status" value="1"/>
</dbReference>
<dbReference type="NCBIfam" id="TIGR03599">
    <property type="entry name" value="YloV"/>
    <property type="match status" value="1"/>
</dbReference>
<organism evidence="2 3">
    <name type="scientific">Tomitella fengzijianii</name>
    <dbReference type="NCBI Taxonomy" id="2597660"/>
    <lineage>
        <taxon>Bacteria</taxon>
        <taxon>Bacillati</taxon>
        <taxon>Actinomycetota</taxon>
        <taxon>Actinomycetes</taxon>
        <taxon>Mycobacteriales</taxon>
        <taxon>Tomitella</taxon>
    </lineage>
</organism>
<sequence>MSAASSAAVLADVRRGDRAARGKGTTAVGDPGLDAATVRRWAVSSVDALAGRRREIDALNVFPVPDSDTGTNILHTLTAAAGRIRGGGESAVRTAADALRELAAGSVDGARGNSGVILSQVFVGLAQEAAGGGPGDTLDGRGLSAGLTRGARLARSAVSMPMEGTVLTVIDAAAAGCAGEGALDSAARAAAESAFEALGRTTGQLDVLEAAGVVDAGGAGLLVILDCLVETLTGERVHRPAFERSVDARLGRSGAAIARLDLSDVAAAAAPADRCSASADEYEVMYLLDDADDAAVAALRRRLEATGNSVVIVGDGTGGWSVHVHLQDAGLAVDSGLEAGRIRKVRITHLGVQQSRQTGLRPGRAVLAVVDGAGAVPLFEAAGARVLSVDGTASGSALLAAIGETDAGEVLVLPNGAVRSEDLVVVSAAARRQGQQVLPLPCSSMVQGLASIAVHDPHRPSSDDTYAMAEAAAATRCAHLRVAETRALTWSGTCEPGDALGVIGGEVMVVEPRASTAVATLLDLMLGTGGELVTLLVGAAADDALASAARAHVDQRHPAVELSVYPGLQSADVLQIGVE</sequence>
<dbReference type="KEGG" id="toy:FO059_10820"/>
<dbReference type="GO" id="GO:0004371">
    <property type="term" value="F:glycerone kinase activity"/>
    <property type="evidence" value="ECO:0007669"/>
    <property type="project" value="InterPro"/>
</dbReference>
<accession>A0A516X3U2</accession>
<protein>
    <submittedName>
        <fullName evidence="2">DAK2 domain-containing protein</fullName>
    </submittedName>
</protein>
<dbReference type="Gene3D" id="1.25.40.340">
    <property type="match status" value="1"/>
</dbReference>
<dbReference type="OrthoDB" id="9760324at2"/>
<dbReference type="Pfam" id="PF02734">
    <property type="entry name" value="Dak2"/>
    <property type="match status" value="1"/>
</dbReference>
<name>A0A516X3U2_9ACTN</name>
<feature type="domain" description="DhaL" evidence="1">
    <location>
        <begin position="36"/>
        <end position="230"/>
    </location>
</feature>